<dbReference type="InterPro" id="IPR052715">
    <property type="entry name" value="RAYT_transposase"/>
</dbReference>
<keyword evidence="3" id="KW-1185">Reference proteome</keyword>
<accession>A0ABU5YCN7</accession>
<evidence type="ECO:0000313" key="2">
    <source>
        <dbReference type="EMBL" id="MEB3041728.1"/>
    </source>
</evidence>
<dbReference type="SUPFAM" id="SSF143422">
    <property type="entry name" value="Transposase IS200-like"/>
    <property type="match status" value="1"/>
</dbReference>
<dbReference type="EMBL" id="JAYKBV010000029">
    <property type="protein sequence ID" value="MEB3041728.1"/>
    <property type="molecule type" value="Genomic_DNA"/>
</dbReference>
<dbReference type="PANTHER" id="PTHR36966">
    <property type="entry name" value="REP-ASSOCIATED TYROSINE TRANSPOSASE"/>
    <property type="match status" value="1"/>
</dbReference>
<name>A0ABU5YCN7_9FLAO</name>
<dbReference type="InterPro" id="IPR036515">
    <property type="entry name" value="Transposase_17_sf"/>
</dbReference>
<reference evidence="2 3" key="1">
    <citation type="submission" date="2023-12" db="EMBL/GenBank/DDBJ databases">
        <title>Genomic sequences of Capnocytophaga and Parvimonas strains.</title>
        <authorList>
            <person name="Watt R.M."/>
            <person name="Wang M."/>
            <person name="Yang T."/>
            <person name="Tong W.M."/>
        </authorList>
    </citation>
    <scope>NUCLEOTIDE SEQUENCE [LARGE SCALE GENOMIC DNA]</scope>
    <source>
        <strain evidence="2 3">CCUG 13156</strain>
    </source>
</reference>
<dbReference type="RefSeq" id="WP_323980242.1">
    <property type="nucleotide sequence ID" value="NZ_JAYKBV010000029.1"/>
</dbReference>
<dbReference type="PANTHER" id="PTHR36966:SF1">
    <property type="entry name" value="REP-ASSOCIATED TYROSINE TRANSPOSASE"/>
    <property type="match status" value="1"/>
</dbReference>
<evidence type="ECO:0000259" key="1">
    <source>
        <dbReference type="SMART" id="SM01321"/>
    </source>
</evidence>
<dbReference type="Gene3D" id="3.30.70.1290">
    <property type="entry name" value="Transposase IS200-like"/>
    <property type="match status" value="1"/>
</dbReference>
<evidence type="ECO:0000313" key="3">
    <source>
        <dbReference type="Proteomes" id="UP001324270"/>
    </source>
</evidence>
<feature type="domain" description="Transposase IS200-like" evidence="1">
    <location>
        <begin position="22"/>
        <end position="182"/>
    </location>
</feature>
<dbReference type="Proteomes" id="UP001324270">
    <property type="component" value="Unassembled WGS sequence"/>
</dbReference>
<proteinExistence type="predicted"/>
<dbReference type="InterPro" id="IPR002686">
    <property type="entry name" value="Transposase_17"/>
</dbReference>
<comment type="caution">
    <text evidence="2">The sequence shown here is derived from an EMBL/GenBank/DDBJ whole genome shotgun (WGS) entry which is preliminary data.</text>
</comment>
<dbReference type="SMART" id="SM01321">
    <property type="entry name" value="Y1_Tnp"/>
    <property type="match status" value="1"/>
</dbReference>
<sequence>MNNYEINKYHRKSIRLQGYDYSQKGMYFITICVKDKECIFGSISNGEMILNNIGHIVAHEWRNTSEIRDNVAIHDFIIMPNHLHGIIEITYNKNNQERVGDFISPKETIGSIVRGFKITTIKKIKDLIDPVGENSHLSSSGNSMIDEWIINHLPQIWQRNYYEHIIRDYDDHQRIANYINTNPLRWDVDAFNH</sequence>
<organism evidence="2 3">
    <name type="scientific">Capnocytophaga gingivalis</name>
    <dbReference type="NCBI Taxonomy" id="1017"/>
    <lineage>
        <taxon>Bacteria</taxon>
        <taxon>Pseudomonadati</taxon>
        <taxon>Bacteroidota</taxon>
        <taxon>Flavobacteriia</taxon>
        <taxon>Flavobacteriales</taxon>
        <taxon>Flavobacteriaceae</taxon>
        <taxon>Capnocytophaga</taxon>
    </lineage>
</organism>
<gene>
    <name evidence="2" type="ORF">VJJ49_13675</name>
</gene>
<protein>
    <recommendedName>
        <fullName evidence="1">Transposase IS200-like domain-containing protein</fullName>
    </recommendedName>
</protein>